<dbReference type="Pfam" id="PF13837">
    <property type="entry name" value="Myb_DNA-bind_4"/>
    <property type="match status" value="1"/>
</dbReference>
<evidence type="ECO:0000256" key="7">
    <source>
        <dbReference type="SAM" id="MobiDB-lite"/>
    </source>
</evidence>
<feature type="compositionally biased region" description="Polar residues" evidence="7">
    <location>
        <begin position="728"/>
        <end position="737"/>
    </location>
</feature>
<dbReference type="InterPro" id="IPR001005">
    <property type="entry name" value="SANT/Myb"/>
</dbReference>
<evidence type="ECO:0000256" key="4">
    <source>
        <dbReference type="ARBA" id="ARBA00022833"/>
    </source>
</evidence>
<organism evidence="9 10">
    <name type="scientific">Ensete ventricosum</name>
    <name type="common">Abyssinian banana</name>
    <name type="synonym">Musa ensete</name>
    <dbReference type="NCBI Taxonomy" id="4639"/>
    <lineage>
        <taxon>Eukaryota</taxon>
        <taxon>Viridiplantae</taxon>
        <taxon>Streptophyta</taxon>
        <taxon>Embryophyta</taxon>
        <taxon>Tracheophyta</taxon>
        <taxon>Spermatophyta</taxon>
        <taxon>Magnoliopsida</taxon>
        <taxon>Liliopsida</taxon>
        <taxon>Zingiberales</taxon>
        <taxon>Musaceae</taxon>
        <taxon>Ensete</taxon>
    </lineage>
</organism>
<dbReference type="GO" id="GO:0003723">
    <property type="term" value="F:RNA binding"/>
    <property type="evidence" value="ECO:0007669"/>
    <property type="project" value="UniProtKB-KW"/>
</dbReference>
<dbReference type="InterPro" id="IPR044822">
    <property type="entry name" value="Myb_DNA-bind_4"/>
</dbReference>
<evidence type="ECO:0000256" key="2">
    <source>
        <dbReference type="ARBA" id="ARBA00022723"/>
    </source>
</evidence>
<dbReference type="PANTHER" id="PTHR43694">
    <property type="entry name" value="RIBONUCLEASE J"/>
    <property type="match status" value="1"/>
</dbReference>
<keyword evidence="2" id="KW-0479">Metal-binding</keyword>
<dbReference type="SUPFAM" id="SSF56281">
    <property type="entry name" value="Metallo-hydrolase/oxidoreductase"/>
    <property type="match status" value="1"/>
</dbReference>
<dbReference type="InterPro" id="IPR036866">
    <property type="entry name" value="RibonucZ/Hydroxyglut_hydro"/>
</dbReference>
<dbReference type="SMART" id="SM00849">
    <property type="entry name" value="Lactamase_B"/>
    <property type="match status" value="1"/>
</dbReference>
<dbReference type="PROSITE" id="PS50090">
    <property type="entry name" value="MYB_LIKE"/>
    <property type="match status" value="1"/>
</dbReference>
<dbReference type="Pfam" id="PF22505">
    <property type="entry name" value="RNase_J_b_CASP"/>
    <property type="match status" value="1"/>
</dbReference>
<dbReference type="CDD" id="cd12203">
    <property type="entry name" value="GT1"/>
    <property type="match status" value="1"/>
</dbReference>
<dbReference type="InterPro" id="IPR055132">
    <property type="entry name" value="RNase_J_b_CASP"/>
</dbReference>
<keyword evidence="10" id="KW-1185">Reference proteome</keyword>
<dbReference type="Gene3D" id="3.40.50.10710">
    <property type="entry name" value="Metallo-hydrolase/oxidoreductase"/>
    <property type="match status" value="1"/>
</dbReference>
<feature type="compositionally biased region" description="Basic and acidic residues" evidence="7">
    <location>
        <begin position="51"/>
        <end position="62"/>
    </location>
</feature>
<dbReference type="InterPro" id="IPR001279">
    <property type="entry name" value="Metallo-B-lactamas"/>
</dbReference>
<feature type="region of interest" description="Disordered" evidence="7">
    <location>
        <begin position="33"/>
        <end position="62"/>
    </location>
</feature>
<keyword evidence="3" id="KW-0378">Hydrolase</keyword>
<keyword evidence="6" id="KW-0694">RNA-binding</keyword>
<keyword evidence="1" id="KW-0540">Nuclease</keyword>
<reference evidence="9 10" key="1">
    <citation type="submission" date="2022-12" db="EMBL/GenBank/DDBJ databases">
        <title>Chromosome-scale assembly of the Ensete ventricosum genome.</title>
        <authorList>
            <person name="Dussert Y."/>
            <person name="Stocks J."/>
            <person name="Wendawek A."/>
            <person name="Woldeyes F."/>
            <person name="Nichols R.A."/>
            <person name="Borrell J.S."/>
        </authorList>
    </citation>
    <scope>NUCLEOTIDE SEQUENCE [LARGE SCALE GENOMIC DNA]</scope>
    <source>
        <strain evidence="10">cv. Maze</strain>
        <tissue evidence="9">Seeds</tissue>
    </source>
</reference>
<proteinExistence type="predicted"/>
<dbReference type="PANTHER" id="PTHR43694:SF1">
    <property type="entry name" value="RIBONUCLEASE J"/>
    <property type="match status" value="1"/>
</dbReference>
<evidence type="ECO:0000256" key="6">
    <source>
        <dbReference type="ARBA" id="ARBA00022884"/>
    </source>
</evidence>
<gene>
    <name evidence="9" type="ORF">OPV22_032687</name>
</gene>
<evidence type="ECO:0000313" key="10">
    <source>
        <dbReference type="Proteomes" id="UP001222027"/>
    </source>
</evidence>
<feature type="region of interest" description="Disordered" evidence="7">
    <location>
        <begin position="704"/>
        <end position="772"/>
    </location>
</feature>
<evidence type="ECO:0000256" key="5">
    <source>
        <dbReference type="ARBA" id="ARBA00022839"/>
    </source>
</evidence>
<keyword evidence="4" id="KW-0862">Zinc</keyword>
<dbReference type="EMBL" id="JAQQAF010000009">
    <property type="protein sequence ID" value="KAJ8459761.1"/>
    <property type="molecule type" value="Genomic_DNA"/>
</dbReference>
<dbReference type="Pfam" id="PF07521">
    <property type="entry name" value="RMMBL"/>
    <property type="match status" value="1"/>
</dbReference>
<evidence type="ECO:0000256" key="3">
    <source>
        <dbReference type="ARBA" id="ARBA00022801"/>
    </source>
</evidence>
<dbReference type="CDD" id="cd07714">
    <property type="entry name" value="RNaseJ_MBL-fold"/>
    <property type="match status" value="1"/>
</dbReference>
<evidence type="ECO:0000313" key="9">
    <source>
        <dbReference type="EMBL" id="KAJ8459761.1"/>
    </source>
</evidence>
<dbReference type="Pfam" id="PF12706">
    <property type="entry name" value="Lactamase_B_2"/>
    <property type="match status" value="1"/>
</dbReference>
<dbReference type="Proteomes" id="UP001222027">
    <property type="component" value="Unassembled WGS sequence"/>
</dbReference>
<comment type="caution">
    <text evidence="9">The sequence shown here is derived from an EMBL/GenBank/DDBJ whole genome shotgun (WGS) entry which is preliminary data.</text>
</comment>
<accession>A0AAV8P096</accession>
<evidence type="ECO:0000259" key="8">
    <source>
        <dbReference type="PROSITE" id="PS50090"/>
    </source>
</evidence>
<dbReference type="GO" id="GO:0004527">
    <property type="term" value="F:exonuclease activity"/>
    <property type="evidence" value="ECO:0007669"/>
    <property type="project" value="UniProtKB-KW"/>
</dbReference>
<dbReference type="InterPro" id="IPR042173">
    <property type="entry name" value="RNase_J_2"/>
</dbReference>
<dbReference type="AlphaFoldDB" id="A0AAV8P096"/>
<dbReference type="GO" id="GO:0046872">
    <property type="term" value="F:metal ion binding"/>
    <property type="evidence" value="ECO:0007669"/>
    <property type="project" value="UniProtKB-KW"/>
</dbReference>
<protein>
    <recommendedName>
        <fullName evidence="8">Myb-like domain-containing protein</fullName>
    </recommendedName>
</protein>
<dbReference type="Gene3D" id="3.60.15.10">
    <property type="entry name" value="Ribonuclease Z/Hydroxyacylglutathione hydrolase-like"/>
    <property type="match status" value="1"/>
</dbReference>
<evidence type="ECO:0000256" key="1">
    <source>
        <dbReference type="ARBA" id="ARBA00022722"/>
    </source>
</evidence>
<dbReference type="Gene3D" id="1.10.10.60">
    <property type="entry name" value="Homeodomain-like"/>
    <property type="match status" value="1"/>
</dbReference>
<name>A0AAV8P096_ENSVE</name>
<keyword evidence="5" id="KW-0269">Exonuclease</keyword>
<sequence>MLSLSPLPSLCPCGLSRRPKIPRTAVWCSLGSPPPVAGARESKAPRRRSRRTDGAGKSMEDSVQRKLEQFYEGLDGPPLRVLPIGIMFPDYDEFGAQKIVPDTTFIKRWSHKIEALVITHGHEDHIGALPWVIPALDSHTPIFASSFTMELIKRRLKEFGIFVPSRLKEFKVRKKFHAGPFEVEPIRVTHSIPDCCGLVLRCSDGTIFHTGDWKIDESPLDGKVFDRVALEQLSKEGVTLMMSDSTNVLSPGRSVSEAAVADALLRRISEAKGRVITTQFASNIHRLGSVKAAADLTGRKMVLVGMSLRTYLDAAFKDGKAPIDPSILVKVEDINAYAPKDLLIVTTGSQAEPRAALNLASFGSSHSLKLGKDDVVLYSAKVIPGNETRVMKMLNRISELGPTIIMGKNAGLHTSGHAYRGELEEVLKIVKPQHFLPIHGELLFLKEHELLGRSTGIRHTAVIKNGEMLGVSHLRNRRVLSNGFSSLGKEALELMYSDGDKAFGTSAELCIDERLRIASDGIIVVSMEILRPQAVNGSSQACLKGKIKITTRCLWLDRGKLLDALYKAAHAALSSCPVNCPLVHMERIVSEVLRKIVRKYSSKRPDVIAIAVENTTGVLTEELKTRLSGKSRGSLGLSAAAQAFNIRATKHSSRQFNEYSDSIPSSRQFDVVRDSAIDVDNIEMDSSEGESFDADQTMPEVATKNSGLAELSSHASHEPEDTDEPVKASSSVQQATASDCALEENMGVDKNGTPGSKGPNRLLNAKKSTKRNKWKPEEVKRLIILRAGLDSKFRSVKARMVLWEEITTDMLNHGINRSPAQCKSLWASLVQKYEESKRNEKTRKTWPYFDAMDKVFSAGDQAMK</sequence>
<dbReference type="InterPro" id="IPR011108">
    <property type="entry name" value="RMMBL"/>
</dbReference>
<feature type="domain" description="Myb-like" evidence="8">
    <location>
        <begin position="766"/>
        <end position="830"/>
    </location>
</feature>